<dbReference type="OrthoDB" id="6611281at2759"/>
<organism evidence="1 2">
    <name type="scientific">Araneus ventricosus</name>
    <name type="common">Orbweaver spider</name>
    <name type="synonym">Epeira ventricosa</name>
    <dbReference type="NCBI Taxonomy" id="182803"/>
    <lineage>
        <taxon>Eukaryota</taxon>
        <taxon>Metazoa</taxon>
        <taxon>Ecdysozoa</taxon>
        <taxon>Arthropoda</taxon>
        <taxon>Chelicerata</taxon>
        <taxon>Arachnida</taxon>
        <taxon>Araneae</taxon>
        <taxon>Araneomorphae</taxon>
        <taxon>Entelegynae</taxon>
        <taxon>Araneoidea</taxon>
        <taxon>Araneidae</taxon>
        <taxon>Araneus</taxon>
    </lineage>
</organism>
<reference evidence="1 2" key="1">
    <citation type="journal article" date="2019" name="Sci. Rep.">
        <title>Orb-weaving spider Araneus ventricosus genome elucidates the spidroin gene catalogue.</title>
        <authorList>
            <person name="Kono N."/>
            <person name="Nakamura H."/>
            <person name="Ohtoshi R."/>
            <person name="Moran D.A.P."/>
            <person name="Shinohara A."/>
            <person name="Yoshida Y."/>
            <person name="Fujiwara M."/>
            <person name="Mori M."/>
            <person name="Tomita M."/>
            <person name="Arakawa K."/>
        </authorList>
    </citation>
    <scope>NUCLEOTIDE SEQUENCE [LARGE SCALE GENOMIC DNA]</scope>
</reference>
<dbReference type="EMBL" id="BGPR01159132">
    <property type="protein sequence ID" value="GBL89018.1"/>
    <property type="molecule type" value="Genomic_DNA"/>
</dbReference>
<sequence>MQYRKWKETVQKINVWCALLYDTVIGPFFFAETSITANIYPNMLQIYAYPKCSIYNPLLCSNKMLGQRCSSILLELDYKLDILRATKRAHVALIF</sequence>
<gene>
    <name evidence="1" type="ORF">AVEN_147190_1</name>
</gene>
<comment type="caution">
    <text evidence="1">The sequence shown here is derived from an EMBL/GenBank/DDBJ whole genome shotgun (WGS) entry which is preliminary data.</text>
</comment>
<protein>
    <submittedName>
        <fullName evidence="1">Uncharacterized protein</fullName>
    </submittedName>
</protein>
<proteinExistence type="predicted"/>
<keyword evidence="2" id="KW-1185">Reference proteome</keyword>
<accession>A0A4Y2BAF7</accession>
<name>A0A4Y2BAF7_ARAVE</name>
<dbReference type="AlphaFoldDB" id="A0A4Y2BAF7"/>
<evidence type="ECO:0000313" key="2">
    <source>
        <dbReference type="Proteomes" id="UP000499080"/>
    </source>
</evidence>
<dbReference type="Proteomes" id="UP000499080">
    <property type="component" value="Unassembled WGS sequence"/>
</dbReference>
<evidence type="ECO:0000313" key="1">
    <source>
        <dbReference type="EMBL" id="GBL89018.1"/>
    </source>
</evidence>